<dbReference type="InterPro" id="IPR003768">
    <property type="entry name" value="ScpA"/>
</dbReference>
<dbReference type="PANTHER" id="PTHR33969:SF2">
    <property type="entry name" value="SEGREGATION AND CONDENSATION PROTEIN A"/>
    <property type="match status" value="1"/>
</dbReference>
<dbReference type="Gene3D" id="6.10.250.2410">
    <property type="match status" value="1"/>
</dbReference>
<gene>
    <name evidence="3" type="ORF">A2114_00770</name>
</gene>
<proteinExistence type="predicted"/>
<dbReference type="AlphaFoldDB" id="A0A1G2Q998"/>
<evidence type="ECO:0000256" key="1">
    <source>
        <dbReference type="ARBA" id="ARBA00044777"/>
    </source>
</evidence>
<dbReference type="Proteomes" id="UP000176494">
    <property type="component" value="Unassembled WGS sequence"/>
</dbReference>
<feature type="coiled-coil region" evidence="2">
    <location>
        <begin position="82"/>
        <end position="109"/>
    </location>
</feature>
<evidence type="ECO:0000256" key="2">
    <source>
        <dbReference type="SAM" id="Coils"/>
    </source>
</evidence>
<organism evidence="3 4">
    <name type="scientific">Candidatus Vogelbacteria bacterium GWA1_51_14</name>
    <dbReference type="NCBI Taxonomy" id="1802435"/>
    <lineage>
        <taxon>Bacteria</taxon>
        <taxon>Candidatus Vogeliibacteriota</taxon>
    </lineage>
</organism>
<evidence type="ECO:0000313" key="4">
    <source>
        <dbReference type="Proteomes" id="UP000176494"/>
    </source>
</evidence>
<evidence type="ECO:0000313" key="3">
    <source>
        <dbReference type="EMBL" id="OHA57105.1"/>
    </source>
</evidence>
<keyword evidence="2" id="KW-0175">Coiled coil</keyword>
<accession>A0A1G2Q998</accession>
<dbReference type="PANTHER" id="PTHR33969">
    <property type="entry name" value="SEGREGATION AND CONDENSATION PROTEIN A"/>
    <property type="match status" value="1"/>
</dbReference>
<protein>
    <recommendedName>
        <fullName evidence="1">Segregation and condensation protein A</fullName>
    </recommendedName>
</protein>
<dbReference type="STRING" id="1802435.A2114_00770"/>
<dbReference type="EMBL" id="MHTG01000021">
    <property type="protein sequence ID" value="OHA57105.1"/>
    <property type="molecule type" value="Genomic_DNA"/>
</dbReference>
<sequence>MQNNFQVKAGKWEGPFEVLLDLIERKKLHISAISLAEITDDYIEYLNSHPGMPAATTAQFVLVASTLMLIKSISLLPNLKLTEEETANIEDLEQRLKIYAEMRERARALGEQWNQSPIFFPFKERPFTPVFAPTDELTQNNLLTAIKNLLANLPTVETIPEKIVRKIISLEEVIDGLAKRIQTAISFKWSELSGEHQGEKASLIISFLGLLELVKRGVVEIKQSDHFADMEVEHAKIN</sequence>
<name>A0A1G2Q998_9BACT</name>
<comment type="caution">
    <text evidence="3">The sequence shown here is derived from an EMBL/GenBank/DDBJ whole genome shotgun (WGS) entry which is preliminary data.</text>
</comment>
<dbReference type="Pfam" id="PF02616">
    <property type="entry name" value="SMC_ScpA"/>
    <property type="match status" value="1"/>
</dbReference>
<reference evidence="3 4" key="1">
    <citation type="journal article" date="2016" name="Nat. Commun.">
        <title>Thousands of microbial genomes shed light on interconnected biogeochemical processes in an aquifer system.</title>
        <authorList>
            <person name="Anantharaman K."/>
            <person name="Brown C.T."/>
            <person name="Hug L.A."/>
            <person name="Sharon I."/>
            <person name="Castelle C.J."/>
            <person name="Probst A.J."/>
            <person name="Thomas B.C."/>
            <person name="Singh A."/>
            <person name="Wilkins M.J."/>
            <person name="Karaoz U."/>
            <person name="Brodie E.L."/>
            <person name="Williams K.H."/>
            <person name="Hubbard S.S."/>
            <person name="Banfield J.F."/>
        </authorList>
    </citation>
    <scope>NUCLEOTIDE SEQUENCE [LARGE SCALE GENOMIC DNA]</scope>
</reference>